<comment type="pathway">
    <text evidence="2">Protein modification; protein glycosylation.</text>
</comment>
<keyword evidence="6" id="KW-0735">Signal-anchor</keyword>
<keyword evidence="5 11" id="KW-0812">Transmembrane</keyword>
<evidence type="ECO:0000256" key="11">
    <source>
        <dbReference type="SAM" id="Phobius"/>
    </source>
</evidence>
<dbReference type="EMBL" id="UYRS01018854">
    <property type="protein sequence ID" value="VDK40772.1"/>
    <property type="molecule type" value="Genomic_DNA"/>
</dbReference>
<dbReference type="AlphaFoldDB" id="A0A0R3WD27"/>
<dbReference type="GO" id="GO:0016020">
    <property type="term" value="C:membrane"/>
    <property type="evidence" value="ECO:0007669"/>
    <property type="project" value="UniProtKB-SubCell"/>
</dbReference>
<dbReference type="STRING" id="60517.A0A0R3WD27"/>
<dbReference type="OrthoDB" id="2019572at2759"/>
<keyword evidence="8 11" id="KW-0472">Membrane</keyword>
<evidence type="ECO:0000313" key="14">
    <source>
        <dbReference type="WBParaSite" id="TASK_0000865201-mRNA-1"/>
    </source>
</evidence>
<evidence type="ECO:0000256" key="4">
    <source>
        <dbReference type="ARBA" id="ARBA00022679"/>
    </source>
</evidence>
<keyword evidence="13" id="KW-1185">Reference proteome</keyword>
<evidence type="ECO:0000256" key="10">
    <source>
        <dbReference type="ARBA" id="ARBA00038150"/>
    </source>
</evidence>
<organism evidence="14">
    <name type="scientific">Taenia asiatica</name>
    <name type="common">Asian tapeworm</name>
    <dbReference type="NCBI Taxonomy" id="60517"/>
    <lineage>
        <taxon>Eukaryota</taxon>
        <taxon>Metazoa</taxon>
        <taxon>Spiralia</taxon>
        <taxon>Lophotrochozoa</taxon>
        <taxon>Platyhelminthes</taxon>
        <taxon>Cestoda</taxon>
        <taxon>Eucestoda</taxon>
        <taxon>Cyclophyllidea</taxon>
        <taxon>Taeniidae</taxon>
        <taxon>Taenia</taxon>
    </lineage>
</organism>
<evidence type="ECO:0000256" key="3">
    <source>
        <dbReference type="ARBA" id="ARBA00022676"/>
    </source>
</evidence>
<keyword evidence="7 11" id="KW-1133">Transmembrane helix</keyword>
<dbReference type="Proteomes" id="UP000282613">
    <property type="component" value="Unassembled WGS sequence"/>
</dbReference>
<evidence type="ECO:0000256" key="7">
    <source>
        <dbReference type="ARBA" id="ARBA00022989"/>
    </source>
</evidence>
<evidence type="ECO:0000313" key="13">
    <source>
        <dbReference type="Proteomes" id="UP000282613"/>
    </source>
</evidence>
<evidence type="ECO:0000313" key="12">
    <source>
        <dbReference type="EMBL" id="VDK40772.1"/>
    </source>
</evidence>
<dbReference type="GO" id="GO:0008375">
    <property type="term" value="F:acetylglucosaminyltransferase activity"/>
    <property type="evidence" value="ECO:0007669"/>
    <property type="project" value="TreeGrafter"/>
</dbReference>
<comment type="similarity">
    <text evidence="10">Belongs to the glycosyltransferase 14 family.</text>
</comment>
<dbReference type="PANTHER" id="PTHR19297:SF185">
    <property type="entry name" value="BETA-1,3-GALACTOSYL-O-GLYCOSYL-GLYCOPROTEIN BETA-1,6-N-ACETYLGLUCOSAMINYLTRANSFERASE 3"/>
    <property type="match status" value="1"/>
</dbReference>
<keyword evidence="3" id="KW-0328">Glycosyltransferase</keyword>
<dbReference type="Pfam" id="PF02485">
    <property type="entry name" value="Branch"/>
    <property type="match status" value="1"/>
</dbReference>
<reference evidence="14" key="1">
    <citation type="submission" date="2017-02" db="UniProtKB">
        <authorList>
            <consortium name="WormBaseParasite"/>
        </authorList>
    </citation>
    <scope>IDENTIFICATION</scope>
</reference>
<evidence type="ECO:0000256" key="1">
    <source>
        <dbReference type="ARBA" id="ARBA00004606"/>
    </source>
</evidence>
<dbReference type="WBParaSite" id="TASK_0000865201-mRNA-1">
    <property type="protein sequence ID" value="TASK_0000865201-mRNA-1"/>
    <property type="gene ID" value="TASK_0000865201"/>
</dbReference>
<reference evidence="12 13" key="2">
    <citation type="submission" date="2018-11" db="EMBL/GenBank/DDBJ databases">
        <authorList>
            <consortium name="Pathogen Informatics"/>
        </authorList>
    </citation>
    <scope>NUCLEOTIDE SEQUENCE [LARGE SCALE GENOMIC DNA]</scope>
</reference>
<evidence type="ECO:0000256" key="9">
    <source>
        <dbReference type="ARBA" id="ARBA00023180"/>
    </source>
</evidence>
<comment type="subcellular location">
    <subcellularLocation>
        <location evidence="1">Membrane</location>
        <topology evidence="1">Single-pass type II membrane protein</topology>
    </subcellularLocation>
</comment>
<evidence type="ECO:0000256" key="8">
    <source>
        <dbReference type="ARBA" id="ARBA00023136"/>
    </source>
</evidence>
<evidence type="ECO:0000256" key="5">
    <source>
        <dbReference type="ARBA" id="ARBA00022692"/>
    </source>
</evidence>
<sequence>MLDILADLPVLLYQDFRCQKGDMDGSFRILLRVLLAALILGSLTLLWYYVLQAPFGGYASLMIAFSSADIGEYQKDVALVFFSSINSPQHRNCHSYRDRFPIKRDRDSDMDIAVTIAVKDDVRPVARILRMIHRVNNYYCIHLDRNANSTLRAAVQGLVTCFNGNVELVPENSSIPMTSGGASILKTHLVCAEQALNRNSKWTYLINIDDDEFPLRTNLEIVAILQALGGSNLVEAFSVTNPNSKEKNKDLPLNAAWYHGAPHGAYKREFLEDALRGQFLAPLRQYLLNDQSLTNPEELFFPIFAYNAKLLLPGACKKAPSPAAEVNFGFLADLRIRDNYGVRCTTKYVDHVCLLGDEHLQMLKGASHLFASKFQVDYEPEAYTNLEQWYFDRIKAEREANLTPRSAFDTYIYSRLTCTQEHI</sequence>
<feature type="transmembrane region" description="Helical" evidence="11">
    <location>
        <begin position="29"/>
        <end position="50"/>
    </location>
</feature>
<keyword evidence="4" id="KW-0808">Transferase</keyword>
<proteinExistence type="inferred from homology"/>
<gene>
    <name evidence="12" type="ORF">TASK_LOCUS8653</name>
</gene>
<dbReference type="InterPro" id="IPR003406">
    <property type="entry name" value="Glyco_trans_14"/>
</dbReference>
<protein>
    <submittedName>
        <fullName evidence="14">Core-2/I-branching beta-1,6-N-acetylglucosaminyltransferase family protein</fullName>
    </submittedName>
</protein>
<name>A0A0R3WD27_TAEAS</name>
<dbReference type="PANTHER" id="PTHR19297">
    <property type="entry name" value="GLYCOSYLTRANSFERASE 14 FAMILY MEMBER"/>
    <property type="match status" value="1"/>
</dbReference>
<evidence type="ECO:0000256" key="6">
    <source>
        <dbReference type="ARBA" id="ARBA00022968"/>
    </source>
</evidence>
<accession>A0A0R3WD27</accession>
<evidence type="ECO:0000256" key="2">
    <source>
        <dbReference type="ARBA" id="ARBA00004922"/>
    </source>
</evidence>
<keyword evidence="9" id="KW-0325">Glycoprotein</keyword>